<gene>
    <name evidence="4" type="ORF">D0Z08_11310</name>
</gene>
<dbReference type="Pfam" id="PF19843">
    <property type="entry name" value="DUF6318"/>
    <property type="match status" value="1"/>
</dbReference>
<keyword evidence="5" id="KW-1185">Reference proteome</keyword>
<evidence type="ECO:0000313" key="4">
    <source>
        <dbReference type="EMBL" id="RHW27235.1"/>
    </source>
</evidence>
<dbReference type="AlphaFoldDB" id="A0A417Y3Q6"/>
<dbReference type="EMBL" id="QXGH01000014">
    <property type="protein sequence ID" value="RHW27235.1"/>
    <property type="molecule type" value="Genomic_DNA"/>
</dbReference>
<proteinExistence type="predicted"/>
<keyword evidence="2" id="KW-0732">Signal</keyword>
<comment type="caution">
    <text evidence="4">The sequence shown here is derived from an EMBL/GenBank/DDBJ whole genome shotgun (WGS) entry which is preliminary data.</text>
</comment>
<dbReference type="InterPro" id="IPR046281">
    <property type="entry name" value="DUF6318"/>
</dbReference>
<evidence type="ECO:0000256" key="1">
    <source>
        <dbReference type="SAM" id="MobiDB-lite"/>
    </source>
</evidence>
<evidence type="ECO:0000256" key="2">
    <source>
        <dbReference type="SAM" id="SignalP"/>
    </source>
</evidence>
<evidence type="ECO:0000313" key="5">
    <source>
        <dbReference type="Proteomes" id="UP000283644"/>
    </source>
</evidence>
<feature type="domain" description="DUF6318" evidence="3">
    <location>
        <begin position="60"/>
        <end position="190"/>
    </location>
</feature>
<name>A0A417Y3Q6_9ACTN</name>
<feature type="signal peptide" evidence="2">
    <location>
        <begin position="1"/>
        <end position="25"/>
    </location>
</feature>
<feature type="region of interest" description="Disordered" evidence="1">
    <location>
        <begin position="27"/>
        <end position="69"/>
    </location>
</feature>
<protein>
    <recommendedName>
        <fullName evidence="3">DUF6318 domain-containing protein</fullName>
    </recommendedName>
</protein>
<feature type="chain" id="PRO_5019054726" description="DUF6318 domain-containing protein" evidence="2">
    <location>
        <begin position="26"/>
        <end position="195"/>
    </location>
</feature>
<dbReference type="PROSITE" id="PS51257">
    <property type="entry name" value="PROKAR_LIPOPROTEIN"/>
    <property type="match status" value="1"/>
</dbReference>
<reference evidence="4 5" key="1">
    <citation type="submission" date="2018-09" db="EMBL/GenBank/DDBJ databases">
        <title>Genome sequencing of Nocardioides immobilis CCTCC AB 2017083 for comparison to Nocardioides silvaticus.</title>
        <authorList>
            <person name="Li C."/>
            <person name="Wang G."/>
        </authorList>
    </citation>
    <scope>NUCLEOTIDE SEQUENCE [LARGE SCALE GENOMIC DNA]</scope>
    <source>
        <strain evidence="4 5">CCTCC AB 2017083</strain>
    </source>
</reference>
<organism evidence="4 5">
    <name type="scientific">Nocardioides immobilis</name>
    <dbReference type="NCBI Taxonomy" id="2049295"/>
    <lineage>
        <taxon>Bacteria</taxon>
        <taxon>Bacillati</taxon>
        <taxon>Actinomycetota</taxon>
        <taxon>Actinomycetes</taxon>
        <taxon>Propionibacteriales</taxon>
        <taxon>Nocardioidaceae</taxon>
        <taxon>Nocardioides</taxon>
    </lineage>
</organism>
<feature type="compositionally biased region" description="Low complexity" evidence="1">
    <location>
        <begin position="46"/>
        <end position="66"/>
    </location>
</feature>
<dbReference type="Proteomes" id="UP000283644">
    <property type="component" value="Unassembled WGS sequence"/>
</dbReference>
<accession>A0A417Y3Q6</accession>
<sequence>MRSSYRSRAAVGVAALLLTFGVAGCEDGDPADPIEPTGEPIPPHSSSPTEPTTTDTGPVEPTLPAEAEPETKAGAEAFVEYYWEVVNFARHTGDVELLKAVSNPTCAGCRGAIKSIVRVYGRGGRIIGGRFTVIESTPGRTPSGAWNMSTRVKLERSRTVGAGDLNQIVRAGEIDFFFGLEYESGAWRTTFLDSP</sequence>
<evidence type="ECO:0000259" key="3">
    <source>
        <dbReference type="Pfam" id="PF19843"/>
    </source>
</evidence>